<proteinExistence type="predicted"/>
<feature type="signal peptide" evidence="2">
    <location>
        <begin position="1"/>
        <end position="41"/>
    </location>
</feature>
<gene>
    <name evidence="3" type="ORF">WAB15_06050</name>
</gene>
<organism evidence="3 4">
    <name type="scientific">Streptomyces sirii</name>
    <dbReference type="NCBI Taxonomy" id="3127701"/>
    <lineage>
        <taxon>Bacteria</taxon>
        <taxon>Bacillati</taxon>
        <taxon>Actinomycetota</taxon>
        <taxon>Actinomycetes</taxon>
        <taxon>Kitasatosporales</taxon>
        <taxon>Streptomycetaceae</taxon>
        <taxon>Streptomyces</taxon>
    </lineage>
</organism>
<evidence type="ECO:0000256" key="1">
    <source>
        <dbReference type="SAM" id="MobiDB-lite"/>
    </source>
</evidence>
<dbReference type="EMBL" id="CP147982">
    <property type="protein sequence ID" value="WXK75563.1"/>
    <property type="molecule type" value="Genomic_DNA"/>
</dbReference>
<accession>A0ABZ2QHG5</accession>
<keyword evidence="4" id="KW-1185">Reference proteome</keyword>
<keyword evidence="2" id="KW-0732">Signal</keyword>
<protein>
    <recommendedName>
        <fullName evidence="5">Secreted protein</fullName>
    </recommendedName>
</protein>
<evidence type="ECO:0000313" key="3">
    <source>
        <dbReference type="EMBL" id="WXK75563.1"/>
    </source>
</evidence>
<feature type="compositionally biased region" description="Basic and acidic residues" evidence="1">
    <location>
        <begin position="97"/>
        <end position="109"/>
    </location>
</feature>
<evidence type="ECO:0008006" key="5">
    <source>
        <dbReference type="Google" id="ProtNLM"/>
    </source>
</evidence>
<sequence>MRRKGTGIRRTPALRACRFPLAVLAVILAVLLGGASTAASASALAIAKAGQPAGTKSAQPAGDTNEEKTKRENERGKARGSAHTTVGVPRHGGRPLPHGDVHRLRHGAEETDPAPAHSSTKAASRPERLPVLHCVFRC</sequence>
<dbReference type="RefSeq" id="WP_399150650.1">
    <property type="nucleotide sequence ID" value="NZ_CP147982.1"/>
</dbReference>
<reference evidence="3 4" key="1">
    <citation type="submission" date="2024-03" db="EMBL/GenBank/DDBJ databases">
        <title>The complete genome of Streptomyces sirii sp.nov.</title>
        <authorList>
            <person name="Zakalyukina Y.V."/>
            <person name="Belik A.R."/>
            <person name="Biryukov M.V."/>
            <person name="Baturina O.A."/>
            <person name="Kabilov M.R."/>
        </authorList>
    </citation>
    <scope>NUCLEOTIDE SEQUENCE [LARGE SCALE GENOMIC DNA]</scope>
    <source>
        <strain evidence="3 4">BP-8</strain>
    </source>
</reference>
<name>A0ABZ2QHG5_9ACTN</name>
<feature type="compositionally biased region" description="Basic and acidic residues" evidence="1">
    <location>
        <begin position="65"/>
        <end position="77"/>
    </location>
</feature>
<evidence type="ECO:0000313" key="4">
    <source>
        <dbReference type="Proteomes" id="UP001626628"/>
    </source>
</evidence>
<feature type="chain" id="PRO_5045113282" description="Secreted protein" evidence="2">
    <location>
        <begin position="42"/>
        <end position="138"/>
    </location>
</feature>
<evidence type="ECO:0000256" key="2">
    <source>
        <dbReference type="SAM" id="SignalP"/>
    </source>
</evidence>
<dbReference type="Proteomes" id="UP001626628">
    <property type="component" value="Chromosome"/>
</dbReference>
<feature type="region of interest" description="Disordered" evidence="1">
    <location>
        <begin position="46"/>
        <end position="125"/>
    </location>
</feature>